<dbReference type="InParanoid" id="A0A061G062"/>
<dbReference type="AlphaFoldDB" id="A0A061G062"/>
<proteinExistence type="predicted"/>
<dbReference type="InterPro" id="IPR001128">
    <property type="entry name" value="Cyt_P450"/>
</dbReference>
<evidence type="ECO:0000313" key="2">
    <source>
        <dbReference type="EMBL" id="EOY22941.1"/>
    </source>
</evidence>
<dbReference type="eggNOG" id="KOG0156">
    <property type="taxonomic scope" value="Eukaryota"/>
</dbReference>
<dbReference type="PRINTS" id="PR00463">
    <property type="entry name" value="EP450I"/>
</dbReference>
<evidence type="ECO:0000256" key="1">
    <source>
        <dbReference type="SAM" id="Phobius"/>
    </source>
</evidence>
<dbReference type="EMBL" id="CM001881">
    <property type="protein sequence ID" value="EOY22941.1"/>
    <property type="molecule type" value="Genomic_DNA"/>
</dbReference>
<sequence length="171" mass="18202">MPNLSSMVAVLACGGLSWCSNDNAEHTIIRATATLLAAALAIACHAWWVQKFTKSVPPLPPGPRGLPVLGNLPFLQPDLHRYFSKLSQIYGPIIKLQFGSKICIVVSSASVAKEVLQDHDAIFANRDPPTVAIIGTYGGCDMNPEQSSLPTVSIPKAIKPTTTSDEPNAVI</sequence>
<accession>A0A061G062</accession>
<dbReference type="GO" id="GO:0020037">
    <property type="term" value="F:heme binding"/>
    <property type="evidence" value="ECO:0007669"/>
    <property type="project" value="InterPro"/>
</dbReference>
<dbReference type="SUPFAM" id="SSF48264">
    <property type="entry name" value="Cytochrome P450"/>
    <property type="match status" value="1"/>
</dbReference>
<dbReference type="InterPro" id="IPR036396">
    <property type="entry name" value="Cyt_P450_sf"/>
</dbReference>
<dbReference type="Gramene" id="EOY22941">
    <property type="protein sequence ID" value="EOY22941"/>
    <property type="gene ID" value="TCM_014971"/>
</dbReference>
<dbReference type="Pfam" id="PF00067">
    <property type="entry name" value="p450"/>
    <property type="match status" value="1"/>
</dbReference>
<dbReference type="Gene3D" id="1.10.630.10">
    <property type="entry name" value="Cytochrome P450"/>
    <property type="match status" value="1"/>
</dbReference>
<keyword evidence="1" id="KW-0472">Membrane</keyword>
<dbReference type="PANTHER" id="PTHR47951">
    <property type="entry name" value="OS08G0547900 PROTEIN"/>
    <property type="match status" value="1"/>
</dbReference>
<dbReference type="Proteomes" id="UP000026915">
    <property type="component" value="Chromosome 3"/>
</dbReference>
<dbReference type="HOGENOM" id="CLU_1565681_0_0_1"/>
<dbReference type="GO" id="GO:0005506">
    <property type="term" value="F:iron ion binding"/>
    <property type="evidence" value="ECO:0007669"/>
    <property type="project" value="InterPro"/>
</dbReference>
<organism evidence="2 3">
    <name type="scientific">Theobroma cacao</name>
    <name type="common">Cacao</name>
    <name type="synonym">Cocoa</name>
    <dbReference type="NCBI Taxonomy" id="3641"/>
    <lineage>
        <taxon>Eukaryota</taxon>
        <taxon>Viridiplantae</taxon>
        <taxon>Streptophyta</taxon>
        <taxon>Embryophyta</taxon>
        <taxon>Tracheophyta</taxon>
        <taxon>Spermatophyta</taxon>
        <taxon>Magnoliopsida</taxon>
        <taxon>eudicotyledons</taxon>
        <taxon>Gunneridae</taxon>
        <taxon>Pentapetalae</taxon>
        <taxon>rosids</taxon>
        <taxon>malvids</taxon>
        <taxon>Malvales</taxon>
        <taxon>Malvaceae</taxon>
        <taxon>Byttnerioideae</taxon>
        <taxon>Theobroma</taxon>
    </lineage>
</organism>
<evidence type="ECO:0000313" key="3">
    <source>
        <dbReference type="Proteomes" id="UP000026915"/>
    </source>
</evidence>
<protein>
    <submittedName>
        <fullName evidence="2">Cytochrome P450, family 706, subfamily A, polypeptide 6</fullName>
    </submittedName>
</protein>
<keyword evidence="1" id="KW-0812">Transmembrane</keyword>
<dbReference type="PANTHER" id="PTHR47951:SF8">
    <property type="entry name" value="CYTOCHROME P450 93A2-LIKE"/>
    <property type="match status" value="1"/>
</dbReference>
<dbReference type="GO" id="GO:0004497">
    <property type="term" value="F:monooxygenase activity"/>
    <property type="evidence" value="ECO:0007669"/>
    <property type="project" value="InterPro"/>
</dbReference>
<reference evidence="2 3" key="1">
    <citation type="journal article" date="2013" name="Genome Biol.">
        <title>The genome sequence of the most widely cultivated cacao type and its use to identify candidate genes regulating pod color.</title>
        <authorList>
            <person name="Motamayor J.C."/>
            <person name="Mockaitis K."/>
            <person name="Schmutz J."/>
            <person name="Haiminen N."/>
            <person name="Iii D.L."/>
            <person name="Cornejo O."/>
            <person name="Findley S.D."/>
            <person name="Zheng P."/>
            <person name="Utro F."/>
            <person name="Royaert S."/>
            <person name="Saski C."/>
            <person name="Jenkins J."/>
            <person name="Podicheti R."/>
            <person name="Zhao M."/>
            <person name="Scheffler B.E."/>
            <person name="Stack J.C."/>
            <person name="Feltus F.A."/>
            <person name="Mustiga G.M."/>
            <person name="Amores F."/>
            <person name="Phillips W."/>
            <person name="Marelli J.P."/>
            <person name="May G.D."/>
            <person name="Shapiro H."/>
            <person name="Ma J."/>
            <person name="Bustamante C.D."/>
            <person name="Schnell R.J."/>
            <person name="Main D."/>
            <person name="Gilbert D."/>
            <person name="Parida L."/>
            <person name="Kuhn D.N."/>
        </authorList>
    </citation>
    <scope>NUCLEOTIDE SEQUENCE [LARGE SCALE GENOMIC DNA]</scope>
    <source>
        <strain evidence="3">cv. Matina 1-6</strain>
    </source>
</reference>
<dbReference type="InterPro" id="IPR002401">
    <property type="entry name" value="Cyt_P450_E_grp-I"/>
</dbReference>
<name>A0A061G062_THECC</name>
<keyword evidence="1" id="KW-1133">Transmembrane helix</keyword>
<dbReference type="GO" id="GO:0016705">
    <property type="term" value="F:oxidoreductase activity, acting on paired donors, with incorporation or reduction of molecular oxygen"/>
    <property type="evidence" value="ECO:0007669"/>
    <property type="project" value="InterPro"/>
</dbReference>
<keyword evidence="3" id="KW-1185">Reference proteome</keyword>
<gene>
    <name evidence="2" type="ORF">TCM_014971</name>
</gene>
<feature type="transmembrane region" description="Helical" evidence="1">
    <location>
        <begin position="29"/>
        <end position="49"/>
    </location>
</feature>